<feature type="chain" id="PRO_5030587973" description="PS II complex 12 kDa extrinsic protein" evidence="1">
    <location>
        <begin position="19"/>
        <end position="170"/>
    </location>
</feature>
<evidence type="ECO:0000256" key="1">
    <source>
        <dbReference type="SAM" id="SignalP"/>
    </source>
</evidence>
<name>A0A7S1ZAK3_9STRA</name>
<sequence length="170" mass="17630">MVRFVFPTALLLISSSNAFVPSVKVGSARGKTSVDAISRRDAFAAGAAALFGVVGGTPRPTFAADEEEVADDISQMAPREFDGRVTINGALVALGYSTLAGSLLLGGEAEDVSSSPAAQFRASGASYDDLGSTVIVQQRSSSTIPTTVSAMDTYVMQTLEDQEEEEVANV</sequence>
<keyword evidence="1" id="KW-0732">Signal</keyword>
<gene>
    <name evidence="2" type="ORF">DBRI1063_LOCUS12787</name>
</gene>
<proteinExistence type="predicted"/>
<evidence type="ECO:0000313" key="2">
    <source>
        <dbReference type="EMBL" id="CAD9333400.1"/>
    </source>
</evidence>
<dbReference type="EMBL" id="HBGN01020065">
    <property type="protein sequence ID" value="CAD9333400.1"/>
    <property type="molecule type" value="Transcribed_RNA"/>
</dbReference>
<dbReference type="AlphaFoldDB" id="A0A7S1ZAK3"/>
<accession>A0A7S1ZAK3</accession>
<protein>
    <recommendedName>
        <fullName evidence="3">PS II complex 12 kDa extrinsic protein</fullName>
    </recommendedName>
</protein>
<organism evidence="2">
    <name type="scientific">Ditylum brightwellii</name>
    <dbReference type="NCBI Taxonomy" id="49249"/>
    <lineage>
        <taxon>Eukaryota</taxon>
        <taxon>Sar</taxon>
        <taxon>Stramenopiles</taxon>
        <taxon>Ochrophyta</taxon>
        <taxon>Bacillariophyta</taxon>
        <taxon>Mediophyceae</taxon>
        <taxon>Lithodesmiophycidae</taxon>
        <taxon>Lithodesmiales</taxon>
        <taxon>Lithodesmiaceae</taxon>
        <taxon>Ditylum</taxon>
    </lineage>
</organism>
<reference evidence="2" key="1">
    <citation type="submission" date="2021-01" db="EMBL/GenBank/DDBJ databases">
        <authorList>
            <person name="Corre E."/>
            <person name="Pelletier E."/>
            <person name="Niang G."/>
            <person name="Scheremetjew M."/>
            <person name="Finn R."/>
            <person name="Kale V."/>
            <person name="Holt S."/>
            <person name="Cochrane G."/>
            <person name="Meng A."/>
            <person name="Brown T."/>
            <person name="Cohen L."/>
        </authorList>
    </citation>
    <scope>NUCLEOTIDE SEQUENCE</scope>
    <source>
        <strain evidence="2">Pop2</strain>
    </source>
</reference>
<feature type="signal peptide" evidence="1">
    <location>
        <begin position="1"/>
        <end position="18"/>
    </location>
</feature>
<evidence type="ECO:0008006" key="3">
    <source>
        <dbReference type="Google" id="ProtNLM"/>
    </source>
</evidence>